<evidence type="ECO:0000256" key="2">
    <source>
        <dbReference type="ARBA" id="ARBA00022723"/>
    </source>
</evidence>
<dbReference type="KEGG" id="soe:110789409"/>
<dbReference type="Gene3D" id="2.60.120.330">
    <property type="entry name" value="B-lactam Antibiotic, Isopenicillin N Synthase, Chain"/>
    <property type="match status" value="1"/>
</dbReference>
<proteinExistence type="inferred from homology"/>
<dbReference type="InterPro" id="IPR050295">
    <property type="entry name" value="Plant_2OG-oxidoreductases"/>
</dbReference>
<dbReference type="GeneID" id="110789409"/>
<evidence type="ECO:0000313" key="6">
    <source>
        <dbReference type="Proteomes" id="UP000813463"/>
    </source>
</evidence>
<protein>
    <submittedName>
        <fullName evidence="7">Codeine O-demethylase</fullName>
    </submittedName>
</protein>
<gene>
    <name evidence="7" type="primary">LOC110789409</name>
</gene>
<dbReference type="FunFam" id="2.60.120.330:FF:000018">
    <property type="entry name" value="2-oxoglutarate (2OG) and Fe(II)-dependent oxygenase superfamily protein"/>
    <property type="match status" value="1"/>
</dbReference>
<dbReference type="InterPro" id="IPR005123">
    <property type="entry name" value="Oxoglu/Fe-dep_dioxygenase_dom"/>
</dbReference>
<reference evidence="6" key="1">
    <citation type="journal article" date="2021" name="Nat. Commun.">
        <title>Genomic analyses provide insights into spinach domestication and the genetic basis of agronomic traits.</title>
        <authorList>
            <person name="Cai X."/>
            <person name="Sun X."/>
            <person name="Xu C."/>
            <person name="Sun H."/>
            <person name="Wang X."/>
            <person name="Ge C."/>
            <person name="Zhang Z."/>
            <person name="Wang Q."/>
            <person name="Fei Z."/>
            <person name="Jiao C."/>
            <person name="Wang Q."/>
        </authorList>
    </citation>
    <scope>NUCLEOTIDE SEQUENCE [LARGE SCALE GENOMIC DNA]</scope>
    <source>
        <strain evidence="6">cv. Varoflay</strain>
    </source>
</reference>
<evidence type="ECO:0000256" key="3">
    <source>
        <dbReference type="ARBA" id="ARBA00023004"/>
    </source>
</evidence>
<dbReference type="Pfam" id="PF03171">
    <property type="entry name" value="2OG-FeII_Oxy"/>
    <property type="match status" value="1"/>
</dbReference>
<evidence type="ECO:0000256" key="4">
    <source>
        <dbReference type="RuleBase" id="RU003682"/>
    </source>
</evidence>
<dbReference type="OrthoDB" id="288590at2759"/>
<dbReference type="InterPro" id="IPR027443">
    <property type="entry name" value="IPNS-like_sf"/>
</dbReference>
<evidence type="ECO:0000256" key="1">
    <source>
        <dbReference type="ARBA" id="ARBA00008056"/>
    </source>
</evidence>
<sequence length="350" mass="40249">MDGLCPVQEVAKSCNGEIPERFVQKNGYPQSEVDSVPYMDDFSIDFSLLSSSSSSSPEAEHELGKLRLALTQWDCFQAINHGMTSEFIDKVREVTKSFFALPLEEKQRYSRDINDLDGYGNDTVVSEKQTLDWTDRLYLKVYPEDQRKQKYWPENPLVFREVIHEYTLKLRAMFELLMKAMARSLNLEENCFLKEHGDLVIMASRFNFYPLCPAPESVLGIKPHADGTSVTMLLQDKEVEGLQVLKDDQWFRVSIVPDALFINVGDLLEIMSNGILKSAVHRVVTNSDRERISVAMFSLSDPDREVGPIAGLVTDDRPQMYKRVKHYENIFFENYQLGKRPLHAVRIQHP</sequence>
<dbReference type="AlphaFoldDB" id="A0A9R0JX36"/>
<evidence type="ECO:0000259" key="5">
    <source>
        <dbReference type="PROSITE" id="PS51471"/>
    </source>
</evidence>
<accession>A0A9R0JX36</accession>
<dbReference type="GO" id="GO:0046872">
    <property type="term" value="F:metal ion binding"/>
    <property type="evidence" value="ECO:0007669"/>
    <property type="project" value="UniProtKB-KW"/>
</dbReference>
<dbReference type="InterPro" id="IPR044861">
    <property type="entry name" value="IPNS-like_FE2OG_OXY"/>
</dbReference>
<dbReference type="GO" id="GO:0016491">
    <property type="term" value="F:oxidoreductase activity"/>
    <property type="evidence" value="ECO:0007669"/>
    <property type="project" value="UniProtKB-KW"/>
</dbReference>
<dbReference type="RefSeq" id="XP_021849758.1">
    <property type="nucleotide sequence ID" value="XM_021994066.1"/>
</dbReference>
<keyword evidence="4" id="KW-0560">Oxidoreductase</keyword>
<dbReference type="Proteomes" id="UP000813463">
    <property type="component" value="Chromosome 2"/>
</dbReference>
<keyword evidence="3 4" id="KW-0408">Iron</keyword>
<keyword evidence="6" id="KW-1185">Reference proteome</keyword>
<name>A0A9R0JX36_SPIOL</name>
<feature type="domain" description="Fe2OG dioxygenase" evidence="5">
    <location>
        <begin position="200"/>
        <end position="300"/>
    </location>
</feature>
<organism evidence="6 7">
    <name type="scientific">Spinacia oleracea</name>
    <name type="common">Spinach</name>
    <dbReference type="NCBI Taxonomy" id="3562"/>
    <lineage>
        <taxon>Eukaryota</taxon>
        <taxon>Viridiplantae</taxon>
        <taxon>Streptophyta</taxon>
        <taxon>Embryophyta</taxon>
        <taxon>Tracheophyta</taxon>
        <taxon>Spermatophyta</taxon>
        <taxon>Magnoliopsida</taxon>
        <taxon>eudicotyledons</taxon>
        <taxon>Gunneridae</taxon>
        <taxon>Pentapetalae</taxon>
        <taxon>Caryophyllales</taxon>
        <taxon>Chenopodiaceae</taxon>
        <taxon>Chenopodioideae</taxon>
        <taxon>Anserineae</taxon>
        <taxon>Spinacia</taxon>
    </lineage>
</organism>
<dbReference type="PANTHER" id="PTHR47991">
    <property type="entry name" value="OXOGLUTARATE/IRON-DEPENDENT DIOXYGENASE"/>
    <property type="match status" value="1"/>
</dbReference>
<comment type="similarity">
    <text evidence="1 4">Belongs to the iron/ascorbate-dependent oxidoreductase family.</text>
</comment>
<dbReference type="InterPro" id="IPR026992">
    <property type="entry name" value="DIOX_N"/>
</dbReference>
<reference evidence="7" key="2">
    <citation type="submission" date="2025-08" db="UniProtKB">
        <authorList>
            <consortium name="RefSeq"/>
        </authorList>
    </citation>
    <scope>IDENTIFICATION</scope>
    <source>
        <tissue evidence="7">Leaf</tissue>
    </source>
</reference>
<evidence type="ECO:0000313" key="7">
    <source>
        <dbReference type="RefSeq" id="XP_021849758.1"/>
    </source>
</evidence>
<dbReference type="SUPFAM" id="SSF51197">
    <property type="entry name" value="Clavaminate synthase-like"/>
    <property type="match status" value="1"/>
</dbReference>
<dbReference type="PROSITE" id="PS51471">
    <property type="entry name" value="FE2OG_OXY"/>
    <property type="match status" value="1"/>
</dbReference>
<keyword evidence="2 4" id="KW-0479">Metal-binding</keyword>
<dbReference type="Pfam" id="PF14226">
    <property type="entry name" value="DIOX_N"/>
    <property type="match status" value="1"/>
</dbReference>